<feature type="transmembrane region" description="Helical" evidence="1">
    <location>
        <begin position="91"/>
        <end position="109"/>
    </location>
</feature>
<keyword evidence="1" id="KW-1133">Transmembrane helix</keyword>
<gene>
    <name evidence="2" type="ORF">UT34_C0002G0337</name>
</gene>
<evidence type="ECO:0000313" key="2">
    <source>
        <dbReference type="EMBL" id="KKR05830.1"/>
    </source>
</evidence>
<dbReference type="Proteomes" id="UP000034799">
    <property type="component" value="Unassembled WGS sequence"/>
</dbReference>
<organism evidence="2 3">
    <name type="scientific">candidate division WS6 bacterium GW2011_GWF2_39_15</name>
    <dbReference type="NCBI Taxonomy" id="1619100"/>
    <lineage>
        <taxon>Bacteria</taxon>
        <taxon>Candidatus Dojkabacteria</taxon>
    </lineage>
</organism>
<comment type="caution">
    <text evidence="2">The sequence shown here is derived from an EMBL/GenBank/DDBJ whole genome shotgun (WGS) entry which is preliminary data.</text>
</comment>
<dbReference type="STRING" id="1619100.UT34_C0002G0337"/>
<dbReference type="AlphaFoldDB" id="A0A0G0Q5Y8"/>
<dbReference type="EMBL" id="LBWK01000002">
    <property type="protein sequence ID" value="KKR05830.1"/>
    <property type="molecule type" value="Genomic_DNA"/>
</dbReference>
<reference evidence="2 3" key="1">
    <citation type="journal article" date="2015" name="Nature">
        <title>rRNA introns, odd ribosomes, and small enigmatic genomes across a large radiation of phyla.</title>
        <authorList>
            <person name="Brown C.T."/>
            <person name="Hug L.A."/>
            <person name="Thomas B.C."/>
            <person name="Sharon I."/>
            <person name="Castelle C.J."/>
            <person name="Singh A."/>
            <person name="Wilkins M.J."/>
            <person name="Williams K.H."/>
            <person name="Banfield J.F."/>
        </authorList>
    </citation>
    <scope>NUCLEOTIDE SEQUENCE [LARGE SCALE GENOMIC DNA]</scope>
</reference>
<evidence type="ECO:0000256" key="1">
    <source>
        <dbReference type="SAM" id="Phobius"/>
    </source>
</evidence>
<protein>
    <submittedName>
        <fullName evidence="2">Uncharacterized protein</fullName>
    </submittedName>
</protein>
<name>A0A0G0Q5Y8_9BACT</name>
<evidence type="ECO:0000313" key="3">
    <source>
        <dbReference type="Proteomes" id="UP000034799"/>
    </source>
</evidence>
<feature type="transmembrane region" description="Helical" evidence="1">
    <location>
        <begin position="41"/>
        <end position="70"/>
    </location>
</feature>
<sequence>MKNKVSSDKWWLAWGQYIAVILLAIVLGYIVDFYYPTSNMWLGASVIVFASICGISAVTRITGLSIPYFYPIKVGKAEFKGYDMTRKGFNGYWKDILLALLFSLLVYFIEKIWIK</sequence>
<accession>A0A0G0Q5Y8</accession>
<keyword evidence="1" id="KW-0812">Transmembrane</keyword>
<proteinExistence type="predicted"/>
<feature type="transmembrane region" description="Helical" evidence="1">
    <location>
        <begin position="12"/>
        <end position="35"/>
    </location>
</feature>
<keyword evidence="1" id="KW-0472">Membrane</keyword>